<dbReference type="PANTHER" id="PTHR42734:SF5">
    <property type="entry name" value="IRON TRANSPORT SYSTEM ATP-BINDING PROTEIN HI_0361-RELATED"/>
    <property type="match status" value="1"/>
</dbReference>
<keyword evidence="2" id="KW-0813">Transport</keyword>
<keyword evidence="3" id="KW-0547">Nucleotide-binding</keyword>
<evidence type="ECO:0000259" key="5">
    <source>
        <dbReference type="PROSITE" id="PS50893"/>
    </source>
</evidence>
<dbReference type="SMART" id="SM00382">
    <property type="entry name" value="AAA"/>
    <property type="match status" value="1"/>
</dbReference>
<evidence type="ECO:0000313" key="6">
    <source>
        <dbReference type="EMBL" id="HIS92056.1"/>
    </source>
</evidence>
<protein>
    <submittedName>
        <fullName evidence="6">ABC transporter ATP-binding protein</fullName>
    </submittedName>
</protein>
<accession>A0A9D1FYZ1</accession>
<dbReference type="Pfam" id="PF00005">
    <property type="entry name" value="ABC_tran"/>
    <property type="match status" value="1"/>
</dbReference>
<dbReference type="InterPro" id="IPR050153">
    <property type="entry name" value="Metal_Ion_Import_ABC"/>
</dbReference>
<dbReference type="AlphaFoldDB" id="A0A9D1FYZ1"/>
<dbReference type="GO" id="GO:0005524">
    <property type="term" value="F:ATP binding"/>
    <property type="evidence" value="ECO:0007669"/>
    <property type="project" value="UniProtKB-KW"/>
</dbReference>
<gene>
    <name evidence="6" type="ORF">IAA84_03470</name>
</gene>
<feature type="domain" description="ABC transporter" evidence="5">
    <location>
        <begin position="2"/>
        <end position="220"/>
    </location>
</feature>
<dbReference type="InterPro" id="IPR017871">
    <property type="entry name" value="ABC_transporter-like_CS"/>
</dbReference>
<proteinExistence type="inferred from homology"/>
<dbReference type="Gene3D" id="3.40.50.300">
    <property type="entry name" value="P-loop containing nucleotide triphosphate hydrolases"/>
    <property type="match status" value="1"/>
</dbReference>
<comment type="similarity">
    <text evidence="1">Belongs to the ABC transporter superfamily.</text>
</comment>
<organism evidence="6 7">
    <name type="scientific">Candidatus Alectryocaccomicrobium excrementavium</name>
    <dbReference type="NCBI Taxonomy" id="2840668"/>
    <lineage>
        <taxon>Bacteria</taxon>
        <taxon>Bacillati</taxon>
        <taxon>Bacillota</taxon>
        <taxon>Clostridia</taxon>
        <taxon>Candidatus Alectryocaccomicrobium</taxon>
    </lineage>
</organism>
<dbReference type="EMBL" id="DVJN01000067">
    <property type="protein sequence ID" value="HIS92056.1"/>
    <property type="molecule type" value="Genomic_DNA"/>
</dbReference>
<evidence type="ECO:0000256" key="4">
    <source>
        <dbReference type="ARBA" id="ARBA00022840"/>
    </source>
</evidence>
<comment type="caution">
    <text evidence="6">The sequence shown here is derived from an EMBL/GenBank/DDBJ whole genome shotgun (WGS) entry which is preliminary data.</text>
</comment>
<dbReference type="Proteomes" id="UP000824140">
    <property type="component" value="Unassembled WGS sequence"/>
</dbReference>
<dbReference type="GO" id="GO:0016887">
    <property type="term" value="F:ATP hydrolysis activity"/>
    <property type="evidence" value="ECO:0007669"/>
    <property type="project" value="InterPro"/>
</dbReference>
<dbReference type="InterPro" id="IPR003593">
    <property type="entry name" value="AAA+_ATPase"/>
</dbReference>
<dbReference type="CDD" id="cd03235">
    <property type="entry name" value="ABC_Metallic_Cations"/>
    <property type="match status" value="1"/>
</dbReference>
<reference evidence="6" key="2">
    <citation type="journal article" date="2021" name="PeerJ">
        <title>Extensive microbial diversity within the chicken gut microbiome revealed by metagenomics and culture.</title>
        <authorList>
            <person name="Gilroy R."/>
            <person name="Ravi A."/>
            <person name="Getino M."/>
            <person name="Pursley I."/>
            <person name="Horton D.L."/>
            <person name="Alikhan N.F."/>
            <person name="Baker D."/>
            <person name="Gharbi K."/>
            <person name="Hall N."/>
            <person name="Watson M."/>
            <person name="Adriaenssens E.M."/>
            <person name="Foster-Nyarko E."/>
            <person name="Jarju S."/>
            <person name="Secka A."/>
            <person name="Antonio M."/>
            <person name="Oren A."/>
            <person name="Chaudhuri R.R."/>
            <person name="La Ragione R."/>
            <person name="Hildebrand F."/>
            <person name="Pallen M.J."/>
        </authorList>
    </citation>
    <scope>NUCLEOTIDE SEQUENCE</scope>
    <source>
        <strain evidence="6">13766</strain>
    </source>
</reference>
<dbReference type="SUPFAM" id="SSF52540">
    <property type="entry name" value="P-loop containing nucleoside triphosphate hydrolases"/>
    <property type="match status" value="1"/>
</dbReference>
<sequence length="225" mass="24956">MIALSHVTLSYGARPAVEDVSFQILPGENLCMVGPNGSGKSTLIKGMLGLMKPTSGEIRRDPGLKVAYLAQAHTFERDFPATVWEIVLSGTLGRSLNPLYTRAQKRRAREALERVHMQDFAAKRIGALSGGQQQRALLARAIAHEPELIVMDEPCSALDPVITQELYALFDALKREKGLTLFIATHDWEYVRAHADRVLVLNRTLRFLGPAGDWHAHMEEGAMCR</sequence>
<evidence type="ECO:0000256" key="2">
    <source>
        <dbReference type="ARBA" id="ARBA00022448"/>
    </source>
</evidence>
<name>A0A9D1FYZ1_9FIRM</name>
<dbReference type="InterPro" id="IPR027417">
    <property type="entry name" value="P-loop_NTPase"/>
</dbReference>
<reference evidence="6" key="1">
    <citation type="submission" date="2020-10" db="EMBL/GenBank/DDBJ databases">
        <authorList>
            <person name="Gilroy R."/>
        </authorList>
    </citation>
    <scope>NUCLEOTIDE SEQUENCE</scope>
    <source>
        <strain evidence="6">13766</strain>
    </source>
</reference>
<dbReference type="PROSITE" id="PS50893">
    <property type="entry name" value="ABC_TRANSPORTER_2"/>
    <property type="match status" value="1"/>
</dbReference>
<evidence type="ECO:0000256" key="1">
    <source>
        <dbReference type="ARBA" id="ARBA00005417"/>
    </source>
</evidence>
<keyword evidence="4 6" id="KW-0067">ATP-binding</keyword>
<evidence type="ECO:0000313" key="7">
    <source>
        <dbReference type="Proteomes" id="UP000824140"/>
    </source>
</evidence>
<dbReference type="InterPro" id="IPR003439">
    <property type="entry name" value="ABC_transporter-like_ATP-bd"/>
</dbReference>
<dbReference type="PANTHER" id="PTHR42734">
    <property type="entry name" value="METAL TRANSPORT SYSTEM ATP-BINDING PROTEIN TM_0124-RELATED"/>
    <property type="match status" value="1"/>
</dbReference>
<evidence type="ECO:0000256" key="3">
    <source>
        <dbReference type="ARBA" id="ARBA00022741"/>
    </source>
</evidence>
<dbReference type="PROSITE" id="PS00211">
    <property type="entry name" value="ABC_TRANSPORTER_1"/>
    <property type="match status" value="1"/>
</dbReference>